<protein>
    <submittedName>
        <fullName evidence="3">Putative membrane protein YgcG</fullName>
    </submittedName>
</protein>
<feature type="compositionally biased region" description="Basic residues" evidence="1">
    <location>
        <begin position="56"/>
        <end position="66"/>
    </location>
</feature>
<reference evidence="3 4" key="1">
    <citation type="submission" date="2020-07" db="EMBL/GenBank/DDBJ databases">
        <title>Sequencing the genomes of 1000 actinobacteria strains.</title>
        <authorList>
            <person name="Klenk H.-P."/>
        </authorList>
    </citation>
    <scope>NUCLEOTIDE SEQUENCE [LARGE SCALE GENOMIC DNA]</scope>
    <source>
        <strain evidence="3 4">DSM 45763</strain>
    </source>
</reference>
<feature type="signal peptide" evidence="2">
    <location>
        <begin position="1"/>
        <end position="20"/>
    </location>
</feature>
<keyword evidence="2" id="KW-0732">Signal</keyword>
<evidence type="ECO:0000313" key="4">
    <source>
        <dbReference type="Proteomes" id="UP000576393"/>
    </source>
</evidence>
<evidence type="ECO:0000313" key="3">
    <source>
        <dbReference type="EMBL" id="NYF39515.1"/>
    </source>
</evidence>
<sequence>MTIRHTLSTGAVLASLLAVPAVTLDGLGGPPGQAGLLSAASSQAKTAKPCSEAKHPAKCRARHHGHGGGTSKSGPGINPGHIGGGGEINPGGGGASGPAGVND</sequence>
<keyword evidence="4" id="KW-1185">Reference proteome</keyword>
<proteinExistence type="predicted"/>
<organism evidence="3 4">
    <name type="scientific">Streptosporangium sandarakinum</name>
    <dbReference type="NCBI Taxonomy" id="1260955"/>
    <lineage>
        <taxon>Bacteria</taxon>
        <taxon>Bacillati</taxon>
        <taxon>Actinomycetota</taxon>
        <taxon>Actinomycetes</taxon>
        <taxon>Streptosporangiales</taxon>
        <taxon>Streptosporangiaceae</taxon>
        <taxon>Streptosporangium</taxon>
    </lineage>
</organism>
<evidence type="ECO:0000256" key="2">
    <source>
        <dbReference type="SAM" id="SignalP"/>
    </source>
</evidence>
<accession>A0A852V143</accession>
<comment type="caution">
    <text evidence="3">The sequence shown here is derived from an EMBL/GenBank/DDBJ whole genome shotgun (WGS) entry which is preliminary data.</text>
</comment>
<dbReference type="AlphaFoldDB" id="A0A852V143"/>
<dbReference type="Proteomes" id="UP000576393">
    <property type="component" value="Unassembled WGS sequence"/>
</dbReference>
<feature type="compositionally biased region" description="Gly residues" evidence="1">
    <location>
        <begin position="81"/>
        <end position="97"/>
    </location>
</feature>
<feature type="compositionally biased region" description="Low complexity" evidence="1">
    <location>
        <begin position="33"/>
        <end position="44"/>
    </location>
</feature>
<name>A0A852V143_9ACTN</name>
<gene>
    <name evidence="3" type="ORF">HDA43_001674</name>
</gene>
<dbReference type="EMBL" id="JACCCO010000001">
    <property type="protein sequence ID" value="NYF39515.1"/>
    <property type="molecule type" value="Genomic_DNA"/>
</dbReference>
<evidence type="ECO:0000256" key="1">
    <source>
        <dbReference type="SAM" id="MobiDB-lite"/>
    </source>
</evidence>
<feature type="chain" id="PRO_5038853700" evidence="2">
    <location>
        <begin position="21"/>
        <end position="103"/>
    </location>
</feature>
<dbReference type="RefSeq" id="WP_179819156.1">
    <property type="nucleotide sequence ID" value="NZ_JACCCO010000001.1"/>
</dbReference>
<feature type="region of interest" description="Disordered" evidence="1">
    <location>
        <begin position="27"/>
        <end position="103"/>
    </location>
</feature>